<dbReference type="Proteomes" id="UP000509346">
    <property type="component" value="Chromosome"/>
</dbReference>
<evidence type="ECO:0000259" key="2">
    <source>
        <dbReference type="Pfam" id="PF09851"/>
    </source>
</evidence>
<keyword evidence="1" id="KW-0472">Membrane</keyword>
<dbReference type="AlphaFoldDB" id="A0A7D5P879"/>
<evidence type="ECO:0000313" key="3">
    <source>
        <dbReference type="EMBL" id="QLH80205.1"/>
    </source>
</evidence>
<evidence type="ECO:0000313" key="4">
    <source>
        <dbReference type="Proteomes" id="UP000509346"/>
    </source>
</evidence>
<dbReference type="InterPro" id="IPR018649">
    <property type="entry name" value="SHOCT"/>
</dbReference>
<dbReference type="EMBL" id="CP058909">
    <property type="protein sequence ID" value="QLH80205.1"/>
    <property type="molecule type" value="Genomic_DNA"/>
</dbReference>
<keyword evidence="4" id="KW-1185">Reference proteome</keyword>
<feature type="transmembrane region" description="Helical" evidence="1">
    <location>
        <begin position="38"/>
        <end position="57"/>
    </location>
</feature>
<sequence length="108" mass="11521">MIDTTTLLLQHGPHHGSGGGAMGAAGGGGWMGFGLPWGLLWVVLSVALFAVAVYLLATRIDGPVGTAPTAATDGVDPMTTLERRYARGEIDDETFEERRIRLAERDRQ</sequence>
<keyword evidence="1" id="KW-0812">Transmembrane</keyword>
<accession>A0A7D5P879</accession>
<organism evidence="3 4">
    <name type="scientific">Halosimplex pelagicum</name>
    <dbReference type="NCBI Taxonomy" id="869886"/>
    <lineage>
        <taxon>Archaea</taxon>
        <taxon>Methanobacteriati</taxon>
        <taxon>Methanobacteriota</taxon>
        <taxon>Stenosarchaea group</taxon>
        <taxon>Halobacteria</taxon>
        <taxon>Halobacteriales</taxon>
        <taxon>Haloarculaceae</taxon>
        <taxon>Halosimplex</taxon>
    </lineage>
</organism>
<keyword evidence="1" id="KW-1133">Transmembrane helix</keyword>
<dbReference type="KEGG" id="hpel:HZS54_00570"/>
<dbReference type="RefSeq" id="WP_179920037.1">
    <property type="nucleotide sequence ID" value="NZ_CP058909.1"/>
</dbReference>
<feature type="domain" description="SHOCT" evidence="2">
    <location>
        <begin position="76"/>
        <end position="102"/>
    </location>
</feature>
<evidence type="ECO:0000256" key="1">
    <source>
        <dbReference type="SAM" id="Phobius"/>
    </source>
</evidence>
<protein>
    <submittedName>
        <fullName evidence="3">SHOCT domain-containing protein</fullName>
    </submittedName>
</protein>
<name>A0A7D5P879_9EURY</name>
<reference evidence="3 4" key="1">
    <citation type="submission" date="2020-07" db="EMBL/GenBank/DDBJ databases">
        <title>Halosimplex litoreum sp. nov. and Halosimplex rubrum sp. nov., isolated from different salt environments.</title>
        <authorList>
            <person name="Cui H."/>
        </authorList>
    </citation>
    <scope>NUCLEOTIDE SEQUENCE [LARGE SCALE GENOMIC DNA]</scope>
    <source>
        <strain evidence="3 4">R2</strain>
    </source>
</reference>
<dbReference type="GeneID" id="56081037"/>
<dbReference type="OrthoDB" id="242592at2157"/>
<gene>
    <name evidence="3" type="ORF">HZS54_00570</name>
</gene>
<proteinExistence type="predicted"/>
<dbReference type="Pfam" id="PF09851">
    <property type="entry name" value="SHOCT"/>
    <property type="match status" value="1"/>
</dbReference>